<sequence>MAHVRKLCISGFRTDDEESSLDAVCSSRTPWPELVAESRTRLLNDPKRLEHFINREFRFAKRTSKNFADYTNSRELGLEHLQRLRVNQTYGIRHLLQNGLYRQHEIDLGRLNKVFCSSWLSDRQVVFGTKCNKLMVLDVGNGKLYQIPSLRSSKVSPPPENPCGIHALQINPSRTLLATGALYSNDTAVYRLPTLDPVCVGEGAHNDWIFDLAWLDDEFYVTGSRDTTLALWRAREPRGPASDSDDPTPSYGHTKPLVVRGCKNADKVRALLYSQRYCEVVALSLNAVVHQWDVNTFRWKASHKLPYCQENVCLAQQPQRNVYAVGSKSYITFLDSGTFRQTQKVPSKFIGCSIRSLSFSNDLLTIGTGIGVVLFFDLRASKYLEESAGHRKYSTLKASNGWVHADDLYREVFWNTEYRPAIYTHCYDSSGLQLFAAGGPLPASLRGNYAGLWH</sequence>
<gene>
    <name evidence="1" type="ORF">HPB47_012563</name>
</gene>
<accession>A0AC60NT80</accession>
<dbReference type="EMBL" id="JABSTQ010011535">
    <property type="protein sequence ID" value="KAG0410325.1"/>
    <property type="molecule type" value="Genomic_DNA"/>
</dbReference>
<evidence type="ECO:0000313" key="1">
    <source>
        <dbReference type="EMBL" id="KAG0410325.1"/>
    </source>
</evidence>
<name>A0AC60NT80_IXOPE</name>
<dbReference type="Proteomes" id="UP000805193">
    <property type="component" value="Unassembled WGS sequence"/>
</dbReference>
<evidence type="ECO:0000313" key="2">
    <source>
        <dbReference type="Proteomes" id="UP000805193"/>
    </source>
</evidence>
<comment type="caution">
    <text evidence="1">The sequence shown here is derived from an EMBL/GenBank/DDBJ whole genome shotgun (WGS) entry which is preliminary data.</text>
</comment>
<organism evidence="1 2">
    <name type="scientific">Ixodes persulcatus</name>
    <name type="common">Taiga tick</name>
    <dbReference type="NCBI Taxonomy" id="34615"/>
    <lineage>
        <taxon>Eukaryota</taxon>
        <taxon>Metazoa</taxon>
        <taxon>Ecdysozoa</taxon>
        <taxon>Arthropoda</taxon>
        <taxon>Chelicerata</taxon>
        <taxon>Arachnida</taxon>
        <taxon>Acari</taxon>
        <taxon>Parasitiformes</taxon>
        <taxon>Ixodida</taxon>
        <taxon>Ixodoidea</taxon>
        <taxon>Ixodidae</taxon>
        <taxon>Ixodinae</taxon>
        <taxon>Ixodes</taxon>
    </lineage>
</organism>
<keyword evidence="2" id="KW-1185">Reference proteome</keyword>
<protein>
    <submittedName>
        <fullName evidence="1">Uncharacterized protein</fullName>
    </submittedName>
</protein>
<proteinExistence type="predicted"/>
<reference evidence="1 2" key="1">
    <citation type="journal article" date="2020" name="Cell">
        <title>Large-Scale Comparative Analyses of Tick Genomes Elucidate Their Genetic Diversity and Vector Capacities.</title>
        <authorList>
            <consortium name="Tick Genome and Microbiome Consortium (TIGMIC)"/>
            <person name="Jia N."/>
            <person name="Wang J."/>
            <person name="Shi W."/>
            <person name="Du L."/>
            <person name="Sun Y."/>
            <person name="Zhan W."/>
            <person name="Jiang J.F."/>
            <person name="Wang Q."/>
            <person name="Zhang B."/>
            <person name="Ji P."/>
            <person name="Bell-Sakyi L."/>
            <person name="Cui X.M."/>
            <person name="Yuan T.T."/>
            <person name="Jiang B.G."/>
            <person name="Yang W.F."/>
            <person name="Lam T.T."/>
            <person name="Chang Q.C."/>
            <person name="Ding S.J."/>
            <person name="Wang X.J."/>
            <person name="Zhu J.G."/>
            <person name="Ruan X.D."/>
            <person name="Zhao L."/>
            <person name="Wei J.T."/>
            <person name="Ye R.Z."/>
            <person name="Que T.C."/>
            <person name="Du C.H."/>
            <person name="Zhou Y.H."/>
            <person name="Cheng J.X."/>
            <person name="Dai P.F."/>
            <person name="Guo W.B."/>
            <person name="Han X.H."/>
            <person name="Huang E.J."/>
            <person name="Li L.F."/>
            <person name="Wei W."/>
            <person name="Gao Y.C."/>
            <person name="Liu J.Z."/>
            <person name="Shao H.Z."/>
            <person name="Wang X."/>
            <person name="Wang C.C."/>
            <person name="Yang T.C."/>
            <person name="Huo Q.B."/>
            <person name="Li W."/>
            <person name="Chen H.Y."/>
            <person name="Chen S.E."/>
            <person name="Zhou L.G."/>
            <person name="Ni X.B."/>
            <person name="Tian J.H."/>
            <person name="Sheng Y."/>
            <person name="Liu T."/>
            <person name="Pan Y.S."/>
            <person name="Xia L.Y."/>
            <person name="Li J."/>
            <person name="Zhao F."/>
            <person name="Cao W.C."/>
        </authorList>
    </citation>
    <scope>NUCLEOTIDE SEQUENCE [LARGE SCALE GENOMIC DNA]</scope>
    <source>
        <strain evidence="1">Iper-2018</strain>
    </source>
</reference>